<reference evidence="5 6" key="1">
    <citation type="submission" date="2020-05" db="EMBL/GenBank/DDBJ databases">
        <title>Aquincola sp. isolate from soil.</title>
        <authorList>
            <person name="Han J."/>
            <person name="Kim D.-U."/>
        </authorList>
    </citation>
    <scope>NUCLEOTIDE SEQUENCE [LARGE SCALE GENOMIC DNA]</scope>
    <source>
        <strain evidence="5 6">S2</strain>
    </source>
</reference>
<evidence type="ECO:0000256" key="1">
    <source>
        <dbReference type="ARBA" id="ARBA00023015"/>
    </source>
</evidence>
<organism evidence="5 6">
    <name type="scientific">Pseudaquabacterium terrae</name>
    <dbReference type="NCBI Taxonomy" id="2732868"/>
    <lineage>
        <taxon>Bacteria</taxon>
        <taxon>Pseudomonadati</taxon>
        <taxon>Pseudomonadota</taxon>
        <taxon>Betaproteobacteria</taxon>
        <taxon>Burkholderiales</taxon>
        <taxon>Sphaerotilaceae</taxon>
        <taxon>Pseudaquabacterium</taxon>
    </lineage>
</organism>
<keyword evidence="3" id="KW-0804">Transcription</keyword>
<dbReference type="SUPFAM" id="SSF46689">
    <property type="entry name" value="Homeodomain-like"/>
    <property type="match status" value="2"/>
</dbReference>
<dbReference type="PANTHER" id="PTHR46796:SF2">
    <property type="entry name" value="TRANSCRIPTIONAL REGULATORY PROTEIN"/>
    <property type="match status" value="1"/>
</dbReference>
<dbReference type="Pfam" id="PF02311">
    <property type="entry name" value="AraC_binding"/>
    <property type="match status" value="1"/>
</dbReference>
<dbReference type="SUPFAM" id="SSF51215">
    <property type="entry name" value="Regulatory protein AraC"/>
    <property type="match status" value="1"/>
</dbReference>
<accession>A0ABX2E9B9</accession>
<comment type="caution">
    <text evidence="5">The sequence shown here is derived from an EMBL/GenBank/DDBJ whole genome shotgun (WGS) entry which is preliminary data.</text>
</comment>
<evidence type="ECO:0000256" key="2">
    <source>
        <dbReference type="ARBA" id="ARBA00023125"/>
    </source>
</evidence>
<feature type="domain" description="HTH araC/xylS-type" evidence="4">
    <location>
        <begin position="173"/>
        <end position="270"/>
    </location>
</feature>
<dbReference type="EMBL" id="JABRWJ010000001">
    <property type="protein sequence ID" value="NRF65574.1"/>
    <property type="molecule type" value="Genomic_DNA"/>
</dbReference>
<dbReference type="Gene3D" id="1.10.10.60">
    <property type="entry name" value="Homeodomain-like"/>
    <property type="match status" value="1"/>
</dbReference>
<evidence type="ECO:0000313" key="5">
    <source>
        <dbReference type="EMBL" id="NRF65574.1"/>
    </source>
</evidence>
<keyword evidence="6" id="KW-1185">Reference proteome</keyword>
<name>A0ABX2E9B9_9BURK</name>
<dbReference type="RefSeq" id="WP_173119744.1">
    <property type="nucleotide sequence ID" value="NZ_JABRWJ010000001.1"/>
</dbReference>
<dbReference type="Proteomes" id="UP000737171">
    <property type="component" value="Unassembled WGS sequence"/>
</dbReference>
<gene>
    <name evidence="5" type="ORF">HLB44_01120</name>
</gene>
<dbReference type="InterPro" id="IPR018060">
    <property type="entry name" value="HTH_AraC"/>
</dbReference>
<dbReference type="SMART" id="SM00342">
    <property type="entry name" value="HTH_ARAC"/>
    <property type="match status" value="1"/>
</dbReference>
<dbReference type="PANTHER" id="PTHR46796">
    <property type="entry name" value="HTH-TYPE TRANSCRIPTIONAL ACTIVATOR RHAS-RELATED"/>
    <property type="match status" value="1"/>
</dbReference>
<proteinExistence type="predicted"/>
<keyword evidence="1" id="KW-0805">Transcription regulation</keyword>
<evidence type="ECO:0000259" key="4">
    <source>
        <dbReference type="PROSITE" id="PS01124"/>
    </source>
</evidence>
<dbReference type="InterPro" id="IPR050204">
    <property type="entry name" value="AraC_XylS_family_regulators"/>
</dbReference>
<dbReference type="PROSITE" id="PS01124">
    <property type="entry name" value="HTH_ARAC_FAMILY_2"/>
    <property type="match status" value="1"/>
</dbReference>
<dbReference type="Pfam" id="PF12833">
    <property type="entry name" value="HTH_18"/>
    <property type="match status" value="1"/>
</dbReference>
<keyword evidence="2" id="KW-0238">DNA-binding</keyword>
<dbReference type="InterPro" id="IPR037923">
    <property type="entry name" value="HTH-like"/>
</dbReference>
<protein>
    <submittedName>
        <fullName evidence="5">AraC family transcriptional regulator</fullName>
    </submittedName>
</protein>
<sequence length="278" mass="30171">MRADSSHRGQVFTTPWPGVHGTLIDSTRHYGRHWHTTFGFGLLERGAQRSASGRGEVSAYAGDLITTNPGEVHDGRPLDGASRRWRMVYLEPDAMAEVLAAPAGAGEFTRPVLRDARLQRAVAALFDRLDGWRARGDDAAALACDEALAHCCEMLLGGRAVASRSALPFAELRAVRDRLADAALEAPSLAVLAAQAGLSRYQLLRRFSAAFGLPPHAWLLQQRAERARRLIRGGASLALAAAEAGFADQSHLTRIFVRQFGYTPGAWQRAMAVPRALQ</sequence>
<evidence type="ECO:0000313" key="6">
    <source>
        <dbReference type="Proteomes" id="UP000737171"/>
    </source>
</evidence>
<evidence type="ECO:0000256" key="3">
    <source>
        <dbReference type="ARBA" id="ARBA00023163"/>
    </source>
</evidence>
<dbReference type="InterPro" id="IPR003313">
    <property type="entry name" value="AraC-bd"/>
</dbReference>
<dbReference type="InterPro" id="IPR009057">
    <property type="entry name" value="Homeodomain-like_sf"/>
</dbReference>